<feature type="disulfide bond" evidence="12">
    <location>
        <begin position="1212"/>
        <end position="1221"/>
    </location>
</feature>
<keyword evidence="2" id="KW-0964">Secreted</keyword>
<evidence type="ECO:0000259" key="16">
    <source>
        <dbReference type="PROSITE" id="PS51116"/>
    </source>
</evidence>
<evidence type="ECO:0000256" key="7">
    <source>
        <dbReference type="ARBA" id="ARBA00022889"/>
    </source>
</evidence>
<keyword evidence="5" id="KW-0677">Repeat</keyword>
<keyword evidence="10" id="KW-0325">Glycoprotein</keyword>
<dbReference type="InterPro" id="IPR056863">
    <property type="entry name" value="LMN_ATRN_NET-like_EGF"/>
</dbReference>
<feature type="disulfide bond" evidence="12">
    <location>
        <begin position="482"/>
        <end position="496"/>
    </location>
</feature>
<dbReference type="SMART" id="SM00181">
    <property type="entry name" value="EGF"/>
    <property type="match status" value="10"/>
</dbReference>
<keyword evidence="6" id="KW-0084">Basement membrane</keyword>
<keyword evidence="4 14" id="KW-0732">Signal</keyword>
<feature type="disulfide bond" evidence="12">
    <location>
        <begin position="900"/>
        <end position="912"/>
    </location>
</feature>
<feature type="domain" description="Laminin EGF-like" evidence="15">
    <location>
        <begin position="1053"/>
        <end position="1104"/>
    </location>
</feature>
<dbReference type="HOGENOM" id="CLU_001560_1_0_1"/>
<dbReference type="GO" id="GO:0070831">
    <property type="term" value="P:basement membrane assembly"/>
    <property type="evidence" value="ECO:0007669"/>
    <property type="project" value="TreeGrafter"/>
</dbReference>
<dbReference type="InterPro" id="IPR013015">
    <property type="entry name" value="Laminin_IV_B"/>
</dbReference>
<reference evidence="18" key="4">
    <citation type="submission" date="2025-09" db="UniProtKB">
        <authorList>
            <consortium name="Ensembl"/>
        </authorList>
    </citation>
    <scope>IDENTIFICATION</scope>
</reference>
<feature type="disulfide bond" evidence="12">
    <location>
        <begin position="1077"/>
        <end position="1086"/>
    </location>
</feature>
<evidence type="ECO:0000313" key="19">
    <source>
        <dbReference type="Proteomes" id="UP000018467"/>
    </source>
</evidence>
<evidence type="ECO:0000256" key="5">
    <source>
        <dbReference type="ARBA" id="ARBA00022737"/>
    </source>
</evidence>
<feature type="domain" description="Laminin EGF-like" evidence="15">
    <location>
        <begin position="266"/>
        <end position="332"/>
    </location>
</feature>
<evidence type="ECO:0000256" key="12">
    <source>
        <dbReference type="PROSITE-ProRule" id="PRU00460"/>
    </source>
</evidence>
<evidence type="ECO:0000256" key="4">
    <source>
        <dbReference type="ARBA" id="ARBA00022729"/>
    </source>
</evidence>
<feature type="domain" description="Laminin EGF-like" evidence="15">
    <location>
        <begin position="396"/>
        <end position="447"/>
    </location>
</feature>
<dbReference type="SMART" id="SM00136">
    <property type="entry name" value="LamNT"/>
    <property type="match status" value="1"/>
</dbReference>
<keyword evidence="3" id="KW-0272">Extracellular matrix</keyword>
<dbReference type="Pfam" id="PF24973">
    <property type="entry name" value="EGF_LMN_ATRN"/>
    <property type="match status" value="2"/>
</dbReference>
<dbReference type="InParanoid" id="W5JZS0"/>
<dbReference type="Gene3D" id="2.10.25.10">
    <property type="entry name" value="Laminin"/>
    <property type="match status" value="10"/>
</dbReference>
<feature type="disulfide bond" evidence="12">
    <location>
        <begin position="298"/>
        <end position="307"/>
    </location>
</feature>
<comment type="caution">
    <text evidence="12">Lacks conserved residue(s) required for the propagation of feature annotation.</text>
</comment>
<dbReference type="Pfam" id="PF21199">
    <property type="entry name" value="LAMININ_IV_B"/>
    <property type="match status" value="1"/>
</dbReference>
<dbReference type="GO" id="GO:0016477">
    <property type="term" value="P:cell migration"/>
    <property type="evidence" value="ECO:0007669"/>
    <property type="project" value="TreeGrafter"/>
</dbReference>
<feature type="domain" description="Laminin EGF-like" evidence="15">
    <location>
        <begin position="448"/>
        <end position="498"/>
    </location>
</feature>
<feature type="coiled-coil region" evidence="13">
    <location>
        <begin position="1653"/>
        <end position="1742"/>
    </location>
</feature>
<dbReference type="PROSITE" id="PS50027">
    <property type="entry name" value="EGF_LAM_2"/>
    <property type="match status" value="10"/>
</dbReference>
<keyword evidence="9 12" id="KW-1015">Disulfide bond</keyword>
<dbReference type="GO" id="GO:0043256">
    <property type="term" value="C:laminin complex"/>
    <property type="evidence" value="ECO:0007669"/>
    <property type="project" value="TreeGrafter"/>
</dbReference>
<feature type="disulfide bond" evidence="12">
    <location>
        <begin position="854"/>
        <end position="871"/>
    </location>
</feature>
<dbReference type="STRING" id="7994.ENSAMXP00000000830"/>
<evidence type="ECO:0000256" key="11">
    <source>
        <dbReference type="ARBA" id="ARBA00023292"/>
    </source>
</evidence>
<dbReference type="InterPro" id="IPR008211">
    <property type="entry name" value="Laminin_N"/>
</dbReference>
<dbReference type="InterPro" id="IPR056860">
    <property type="entry name" value="LAMB4_dom"/>
</dbReference>
<dbReference type="GO" id="GO:0007411">
    <property type="term" value="P:axon guidance"/>
    <property type="evidence" value="ECO:0007669"/>
    <property type="project" value="TreeGrafter"/>
</dbReference>
<dbReference type="SMART" id="SM00180">
    <property type="entry name" value="EGF_Lam"/>
    <property type="match status" value="12"/>
</dbReference>
<organism evidence="18 19">
    <name type="scientific">Astyanax mexicanus</name>
    <name type="common">Blind cave fish</name>
    <name type="synonym">Astyanax fasciatus mexicanus</name>
    <dbReference type="NCBI Taxonomy" id="7994"/>
    <lineage>
        <taxon>Eukaryota</taxon>
        <taxon>Metazoa</taxon>
        <taxon>Chordata</taxon>
        <taxon>Craniata</taxon>
        <taxon>Vertebrata</taxon>
        <taxon>Euteleostomi</taxon>
        <taxon>Actinopterygii</taxon>
        <taxon>Neopterygii</taxon>
        <taxon>Teleostei</taxon>
        <taxon>Ostariophysi</taxon>
        <taxon>Characiformes</taxon>
        <taxon>Characoidei</taxon>
        <taxon>Acestrorhamphidae</taxon>
        <taxon>Acestrorhamphinae</taxon>
        <taxon>Astyanax</taxon>
    </lineage>
</organism>
<feature type="domain" description="Laminin N-terminal" evidence="17">
    <location>
        <begin position="25"/>
        <end position="265"/>
    </location>
</feature>
<dbReference type="InterPro" id="IPR050440">
    <property type="entry name" value="Laminin/Netrin_ECM"/>
</dbReference>
<feature type="disulfide bond" evidence="12">
    <location>
        <begin position="902"/>
        <end position="919"/>
    </location>
</feature>
<dbReference type="PROSITE" id="PS01248">
    <property type="entry name" value="EGF_LAM_1"/>
    <property type="match status" value="3"/>
</dbReference>
<evidence type="ECO:0000256" key="10">
    <source>
        <dbReference type="ARBA" id="ARBA00023180"/>
    </source>
</evidence>
<reference evidence="19" key="1">
    <citation type="submission" date="2013-03" db="EMBL/GenBank/DDBJ databases">
        <authorList>
            <person name="Jeffery W."/>
            <person name="Warren W."/>
            <person name="Wilson R.K."/>
        </authorList>
    </citation>
    <scope>NUCLEOTIDE SEQUENCE</scope>
    <source>
        <strain evidence="19">female</strain>
    </source>
</reference>
<dbReference type="InterPro" id="IPR000742">
    <property type="entry name" value="EGF"/>
</dbReference>
<feature type="domain" description="Laminin EGF-like" evidence="15">
    <location>
        <begin position="852"/>
        <end position="899"/>
    </location>
</feature>
<evidence type="ECO:0000256" key="13">
    <source>
        <dbReference type="SAM" id="Coils"/>
    </source>
</evidence>
<evidence type="ECO:0000256" key="14">
    <source>
        <dbReference type="SAM" id="SignalP"/>
    </source>
</evidence>
<evidence type="ECO:0000256" key="2">
    <source>
        <dbReference type="ARBA" id="ARBA00022525"/>
    </source>
</evidence>
<dbReference type="GO" id="GO:0009888">
    <property type="term" value="P:tissue development"/>
    <property type="evidence" value="ECO:0007669"/>
    <property type="project" value="TreeGrafter"/>
</dbReference>
<dbReference type="FunFam" id="2.10.25.10:FF:000084">
    <property type="entry name" value="Laminin subunit alpha 3"/>
    <property type="match status" value="1"/>
</dbReference>
<dbReference type="Gene3D" id="2.170.300.10">
    <property type="entry name" value="Tie2 ligand-binding domain superfamily"/>
    <property type="match status" value="1"/>
</dbReference>
<dbReference type="InterPro" id="IPR002049">
    <property type="entry name" value="LE_dom"/>
</dbReference>
<dbReference type="Proteomes" id="UP000018467">
    <property type="component" value="Unassembled WGS sequence"/>
</dbReference>
<feature type="domain" description="Laminin EGF-like" evidence="15">
    <location>
        <begin position="900"/>
        <end position="945"/>
    </location>
</feature>
<feature type="chain" id="PRO_5017387361" evidence="14">
    <location>
        <begin position="21"/>
        <end position="1757"/>
    </location>
</feature>
<dbReference type="FunFam" id="2.170.300.10:FF:000001">
    <property type="entry name" value="Laminin subunit beta-1"/>
    <property type="match status" value="1"/>
</dbReference>
<feature type="disulfide bond" evidence="12">
    <location>
        <begin position="470"/>
        <end position="479"/>
    </location>
</feature>
<feature type="disulfide bond" evidence="12">
    <location>
        <begin position="418"/>
        <end position="427"/>
    </location>
</feature>
<dbReference type="GeneTree" id="ENSGT00940000162514"/>
<dbReference type="PROSITE" id="PS51116">
    <property type="entry name" value="LAMININ_IVB"/>
    <property type="match status" value="1"/>
</dbReference>
<dbReference type="FunFam" id="2.10.25.10:FF:000011">
    <property type="entry name" value="Cadherin EGF LAG seven-pass G-type receptor"/>
    <property type="match status" value="1"/>
</dbReference>
<feature type="domain" description="Laminin EGF-like" evidence="15">
    <location>
        <begin position="1105"/>
        <end position="1159"/>
    </location>
</feature>
<feature type="disulfide bond" evidence="12">
    <location>
        <begin position="873"/>
        <end position="882"/>
    </location>
</feature>
<dbReference type="eggNOG" id="KOG0994">
    <property type="taxonomic scope" value="Eukaryota"/>
</dbReference>
<accession>W5JZS0</accession>
<dbReference type="Pfam" id="PF23219">
    <property type="entry name" value="LAMB1"/>
    <property type="match status" value="1"/>
</dbReference>
<feature type="domain" description="Laminin EGF-like" evidence="15">
    <location>
        <begin position="946"/>
        <end position="993"/>
    </location>
</feature>
<dbReference type="Pfam" id="PF00055">
    <property type="entry name" value="Laminin_N"/>
    <property type="match status" value="1"/>
</dbReference>
<evidence type="ECO:0000256" key="9">
    <source>
        <dbReference type="ARBA" id="ARBA00023157"/>
    </source>
</evidence>
<feature type="domain" description="Laminin IV type B" evidence="16">
    <location>
        <begin position="538"/>
        <end position="846"/>
    </location>
</feature>
<comment type="subcellular location">
    <subcellularLocation>
        <location evidence="1">Secreted</location>
        <location evidence="1">Extracellular space</location>
        <location evidence="1">Extracellular matrix</location>
        <location evidence="1">Basement membrane</location>
    </subcellularLocation>
</comment>
<dbReference type="FunFam" id="2.10.25.10:FF:000065">
    <property type="entry name" value="Laminin subunit beta 1"/>
    <property type="match status" value="1"/>
</dbReference>
<keyword evidence="11 12" id="KW-0424">Laminin EGF-like domain</keyword>
<feature type="disulfide bond" evidence="12">
    <location>
        <begin position="1191"/>
        <end position="1203"/>
    </location>
</feature>
<dbReference type="Pfam" id="PF00053">
    <property type="entry name" value="EGF_laminin"/>
    <property type="match status" value="10"/>
</dbReference>
<dbReference type="GO" id="GO:0034446">
    <property type="term" value="P:substrate adhesion-dependent cell spreading"/>
    <property type="evidence" value="ECO:0007669"/>
    <property type="project" value="TreeGrafter"/>
</dbReference>
<dbReference type="FunFam" id="2.10.25.10:FF:000280">
    <property type="entry name" value="Laminin subunit beta 4"/>
    <property type="match status" value="1"/>
</dbReference>
<evidence type="ECO:0000259" key="15">
    <source>
        <dbReference type="PROSITE" id="PS50027"/>
    </source>
</evidence>
<dbReference type="PROSITE" id="PS51117">
    <property type="entry name" value="LAMININ_NTER"/>
    <property type="match status" value="1"/>
</dbReference>
<feature type="signal peptide" evidence="14">
    <location>
        <begin position="1"/>
        <end position="20"/>
    </location>
</feature>
<proteinExistence type="predicted"/>
<evidence type="ECO:0000313" key="18">
    <source>
        <dbReference type="Ensembl" id="ENSAMXP00000000830.2"/>
    </source>
</evidence>
<dbReference type="Bgee" id="ENSAMXG00000000803">
    <property type="expression patterns" value="Expressed in embryo and 4 other cell types or tissues"/>
</dbReference>
<feature type="disulfide bond" evidence="12">
    <location>
        <begin position="977"/>
        <end position="991"/>
    </location>
</feature>
<dbReference type="Gene3D" id="2.60.120.260">
    <property type="entry name" value="Galactose-binding domain-like"/>
    <property type="match status" value="1"/>
</dbReference>
<dbReference type="GO" id="GO:0009887">
    <property type="term" value="P:animal organ morphogenesis"/>
    <property type="evidence" value="ECO:0007669"/>
    <property type="project" value="TreeGrafter"/>
</dbReference>
<keyword evidence="8 13" id="KW-0175">Coiled coil</keyword>
<name>W5JZS0_ASTMX</name>
<evidence type="ECO:0000256" key="3">
    <source>
        <dbReference type="ARBA" id="ARBA00022530"/>
    </source>
</evidence>
<dbReference type="PANTHER" id="PTHR10574">
    <property type="entry name" value="NETRIN/LAMININ-RELATED"/>
    <property type="match status" value="1"/>
</dbReference>
<dbReference type="FunFam" id="2.60.120.260:FF:000010">
    <property type="entry name" value="Laminin subunit beta 1"/>
    <property type="match status" value="1"/>
</dbReference>
<feature type="coiled-coil region" evidence="13">
    <location>
        <begin position="1270"/>
        <end position="1297"/>
    </location>
</feature>
<feature type="disulfide bond" evidence="12">
    <location>
        <begin position="965"/>
        <end position="974"/>
    </location>
</feature>
<evidence type="ECO:0000256" key="8">
    <source>
        <dbReference type="ARBA" id="ARBA00023054"/>
    </source>
</evidence>
<sequence length="1757" mass="195216">MLLLNTVSLSFPVLLVPVQLQDNCNGGSCHPNLGDLMVGRAAQLSATSTCGMNGPQNYCILGYLEDEQKCFNCDSRSPYDRHNNHHSHRIENIITTFEPERKMKWWQSENGVQRVSIRLDLKTVFQFSHLVLTFKSFRPAAMLVERSKDFGRTWKVFRYFSADCANDFPGVSQGPAESIDDLICDSRYSGSEPSTDGEVVLKALDPNFHIYDPYDPTIQDLITMTNLRLNFTRLFTLGDNLLVRRRRNPQDKYYYALYEMVVRGSCFCNGHASQCMPVYSTRGDTFTEPDMVHGRCVCQHNTIGDNCEKCQDFYNDAPWRPAGNSDPHVCKKCNCNGHSERCHFDLNRYMATGQVSGGVCEDCRNNRIGAQCEQCQPGYYRDPQRPIEDPAACIPCACHSAGSVDGGLCDPVSGRCVCKQNVEGERCDRCISGFFGLSQGDNSGCQRCRCNSLGSKSTSPCDQTTGQCICEDFAHGPECDQCVAGYWGLGNTVYGCLPCDCDVGGAFSTVCLSVSGQCQCRANMIGLSCSEPAPGYFLAPLDFYLYEAENAAPLETKCGPPLPLYHTQLPQHPGLLHVRTAAQEPQLINLLLPLTQLFTLRHHLQHPPTEPPTLPRCEQYFRSRGYEFTLSDGKFVVVKRERRQSRKRRQSQRTISLQPGSSHQIIFRPHTPDVTVTWTGPGFVRVQNGAGLRFAVTNIPLNLNYHFVIRYEAESTDDWTATVKVVPLGLYDENCPYDSSEKTVTLLSTRRAATLDTPVCLSSGVRYYVDITFERQSTPDPYCRSHILIDSMGLIPKIESLPNFCSERALAEYQQYQCVELVERAGEHTLPEVCEQLVSSMSAYIHNGAIACKCNPEGSFSSSCSKFGGQCDCKPNVIGRCCDTCAPLTYGFGPNGCSACNCEPSGSKAEVCDHRTGQCPCRNEVTGQRCDRCLPGYFGFPNCKRCQCNGLADLCDPVTGLCLNCKEHSTGPHCERCVEGYFGDPVSRETCLPCRCPDVKGSGRFFARSCTKDPNALVPTCECEEGHQGFQCDSCAPGYYGNLLLPGARCTECPCNNNIDPGDGEACDAVSGECLHCLHNTHGPNCQTCKPGYYGNALLQDCRECTCDRLGAELTRCPPDGPCFCDAVTGQCPCRAGVVGVLCDQCEDGYWNLHSGCVPCNCNSQHSLSKLCDKVTLKYTSHKATLLMKSCDCNVEGTVFPGCDPYTGECMCRPGVSGIFCDECSPGHNPAFPACEPCHACSLLWEKKVTDITKAVAEMASLPRPPNVNNVRLQKWMQELEEKLNNLVNMLGRDQNELGAIEKLMNLIRNMIETIDPHTIIIDPSQLLNNEIGNIHQEFKRLLEGLKRKLEDGPKLDLKALNGTLEKIRKLHADFMKDEEKVKEAKGILDASRQIRQDTKEELAKCQRRPLDILEKKVKALSVAGLNEEICGAPGDVECEKAKCGGALCGTCGGPSCTGSSPLSKDALDTAERTERGIRDLLRNLTEADTKARSNTYIYVKDKAQEMMNKITNSKNIFEKEKKSTKDLIIRVREYLTEDSMEPDDIDTLASAVLAIKLPIPNRTMNVSEIEQNLRDTVKLHGKIQKDLNKSEDNMNVTTDKLNQSTSKLKNAEDNLKTTQTKQLRDKIEALKNKTEMNQVQAVEAKAAADAALANATDANKDLQKVIEQFKNLTEKKQTQSNNGEANERLNRIKMEAEKMAKDIENKLKQIEDLEKRILDAARNKEEKMAELEFLQREAEALGKFIDQVVLKYLYCT</sequence>
<dbReference type="CDD" id="cd00055">
    <property type="entry name" value="EGF_Lam"/>
    <property type="match status" value="12"/>
</dbReference>
<feature type="disulfide bond" evidence="12">
    <location>
        <begin position="1134"/>
        <end position="1143"/>
    </location>
</feature>
<evidence type="ECO:0000256" key="6">
    <source>
        <dbReference type="ARBA" id="ARBA00022869"/>
    </source>
</evidence>
<feature type="disulfide bond" evidence="12">
    <location>
        <begin position="1193"/>
        <end position="1210"/>
    </location>
</feature>
<dbReference type="InterPro" id="IPR056558">
    <property type="entry name" value="LAMB1-4_helical"/>
</dbReference>
<dbReference type="Pfam" id="PF24999">
    <property type="entry name" value="LAMB4"/>
    <property type="match status" value="1"/>
</dbReference>
<feature type="domain" description="Laminin EGF-like" evidence="15">
    <location>
        <begin position="1191"/>
        <end position="1237"/>
    </location>
</feature>
<dbReference type="PANTHER" id="PTHR10574:SF279">
    <property type="entry name" value="LAMININ SUBUNIT BETA 4"/>
    <property type="match status" value="1"/>
</dbReference>
<keyword evidence="7" id="KW-0130">Cell adhesion</keyword>
<dbReference type="FunFam" id="2.10.25.10:FF:000130">
    <property type="entry name" value="Laminin subunit beta 1"/>
    <property type="match status" value="1"/>
</dbReference>
<reference evidence="18" key="3">
    <citation type="submission" date="2025-08" db="UniProtKB">
        <authorList>
            <consortium name="Ensembl"/>
        </authorList>
    </citation>
    <scope>IDENTIFICATION</scope>
</reference>
<feature type="coiled-coil region" evidence="13">
    <location>
        <begin position="1595"/>
        <end position="1622"/>
    </location>
</feature>
<dbReference type="Ensembl" id="ENSAMXT00000000830.2">
    <property type="protein sequence ID" value="ENSAMXP00000000830.2"/>
    <property type="gene ID" value="ENSAMXG00000000803.2"/>
</dbReference>
<feature type="disulfide bond" evidence="12">
    <location>
        <begin position="363"/>
        <end position="372"/>
    </location>
</feature>
<evidence type="ECO:0000256" key="1">
    <source>
        <dbReference type="ARBA" id="ARBA00004302"/>
    </source>
</evidence>
<protein>
    <submittedName>
        <fullName evidence="18">Laminin, beta 4</fullName>
    </submittedName>
</protein>
<dbReference type="FunCoup" id="W5JZS0">
    <property type="interactions" value="162"/>
</dbReference>
<dbReference type="FunFam" id="2.10.25.10:FF:000209">
    <property type="entry name" value="Laminin subunit alpha 5"/>
    <property type="match status" value="1"/>
</dbReference>
<feature type="disulfide bond" evidence="12">
    <location>
        <begin position="921"/>
        <end position="930"/>
    </location>
</feature>
<dbReference type="FunFam" id="2.10.25.10:FF:000135">
    <property type="entry name" value="Laminin subunit beta 4"/>
    <property type="match status" value="2"/>
</dbReference>
<feature type="domain" description="Laminin EGF-like" evidence="15">
    <location>
        <begin position="333"/>
        <end position="395"/>
    </location>
</feature>
<dbReference type="SUPFAM" id="SSF57196">
    <property type="entry name" value="EGF/Laminin"/>
    <property type="match status" value="12"/>
</dbReference>
<reference evidence="19" key="2">
    <citation type="journal article" date="2014" name="Nat. Commun.">
        <title>The cavefish genome reveals candidate genes for eye loss.</title>
        <authorList>
            <person name="McGaugh S.E."/>
            <person name="Gross J.B."/>
            <person name="Aken B."/>
            <person name="Blin M."/>
            <person name="Borowsky R."/>
            <person name="Chalopin D."/>
            <person name="Hinaux H."/>
            <person name="Jeffery W.R."/>
            <person name="Keene A."/>
            <person name="Ma L."/>
            <person name="Minx P."/>
            <person name="Murphy D."/>
            <person name="O'Quin K.E."/>
            <person name="Retaux S."/>
            <person name="Rohner N."/>
            <person name="Searle S.M."/>
            <person name="Stahl B.A."/>
            <person name="Tabin C."/>
            <person name="Volff J.N."/>
            <person name="Yoshizawa M."/>
            <person name="Warren W.C."/>
        </authorList>
    </citation>
    <scope>NUCLEOTIDE SEQUENCE [LARGE SCALE GENOMIC DNA]</scope>
    <source>
        <strain evidence="19">female</strain>
    </source>
</reference>
<evidence type="ECO:0000259" key="17">
    <source>
        <dbReference type="PROSITE" id="PS51117"/>
    </source>
</evidence>
<keyword evidence="19" id="KW-1185">Reference proteome</keyword>
<feature type="coiled-coil region" evidence="13">
    <location>
        <begin position="1471"/>
        <end position="1521"/>
    </location>
</feature>
<feature type="disulfide bond" evidence="12">
    <location>
        <begin position="852"/>
        <end position="864"/>
    </location>
</feature>
<dbReference type="PRINTS" id="PR00011">
    <property type="entry name" value="EGFLAMININ"/>
</dbReference>